<gene>
    <name evidence="3" type="ORF">KM92DES2_11637</name>
</gene>
<dbReference type="AlphaFoldDB" id="A0A212JS73"/>
<feature type="region of interest" description="Disordered" evidence="1">
    <location>
        <begin position="1"/>
        <end position="23"/>
    </location>
</feature>
<proteinExistence type="predicted"/>
<evidence type="ECO:0000259" key="2">
    <source>
        <dbReference type="SMART" id="SM00834"/>
    </source>
</evidence>
<dbReference type="NCBIfam" id="TIGR02605">
    <property type="entry name" value="CxxC_CxxC_SSSS"/>
    <property type="match status" value="1"/>
</dbReference>
<dbReference type="EMBL" id="FLUP01000001">
    <property type="protein sequence ID" value="SBW02290.1"/>
    <property type="molecule type" value="Genomic_DNA"/>
</dbReference>
<feature type="compositionally biased region" description="Low complexity" evidence="1">
    <location>
        <begin position="103"/>
        <end position="121"/>
    </location>
</feature>
<name>A0A212JS73_9BACT</name>
<feature type="compositionally biased region" description="Low complexity" evidence="1">
    <location>
        <begin position="128"/>
        <end position="165"/>
    </location>
</feature>
<protein>
    <recommendedName>
        <fullName evidence="2">Putative regulatory protein FmdB zinc ribbon domain-containing protein</fullName>
    </recommendedName>
</protein>
<dbReference type="PANTHER" id="PTHR34404">
    <property type="entry name" value="REGULATORY PROTEIN, FMDB FAMILY"/>
    <property type="match status" value="1"/>
</dbReference>
<feature type="region of interest" description="Disordered" evidence="1">
    <location>
        <begin position="99"/>
        <end position="165"/>
    </location>
</feature>
<dbReference type="InterPro" id="IPR013429">
    <property type="entry name" value="Regulatory_FmdB_Zinc_ribbon"/>
</dbReference>
<feature type="domain" description="Putative regulatory protein FmdB zinc ribbon" evidence="2">
    <location>
        <begin position="35"/>
        <end position="76"/>
    </location>
</feature>
<accession>A0A212JS73</accession>
<dbReference type="PANTHER" id="PTHR34404:SF2">
    <property type="entry name" value="CONSERVED SERINE RICH PROTEIN"/>
    <property type="match status" value="1"/>
</dbReference>
<dbReference type="Pfam" id="PF09723">
    <property type="entry name" value="Zn_ribbon_8"/>
    <property type="match status" value="1"/>
</dbReference>
<evidence type="ECO:0000313" key="3">
    <source>
        <dbReference type="EMBL" id="SBW02290.1"/>
    </source>
</evidence>
<sequence>MVLGPAASWQPRGAQTSSSGQRGSMPCHGLFSVTMPIYEYQCPKCQHTFEEWVKASESHGQEPCPKCGEPSPRIMSHTSFVLKGGGWYVSDYGYRKGVKEEGGSTASSSDTSGGSSAPASGGTAGEKASASASDSGNSAAKAAPAPTPTTGSAASAPTKAASSAS</sequence>
<feature type="compositionally biased region" description="Polar residues" evidence="1">
    <location>
        <begin position="13"/>
        <end position="22"/>
    </location>
</feature>
<organism evidence="3">
    <name type="scientific">uncultured Desulfovibrio sp</name>
    <dbReference type="NCBI Taxonomy" id="167968"/>
    <lineage>
        <taxon>Bacteria</taxon>
        <taxon>Pseudomonadati</taxon>
        <taxon>Thermodesulfobacteriota</taxon>
        <taxon>Desulfovibrionia</taxon>
        <taxon>Desulfovibrionales</taxon>
        <taxon>Desulfovibrionaceae</taxon>
        <taxon>Desulfovibrio</taxon>
        <taxon>environmental samples</taxon>
    </lineage>
</organism>
<reference evidence="3" key="1">
    <citation type="submission" date="2016-04" db="EMBL/GenBank/DDBJ databases">
        <authorList>
            <person name="Evans L.H."/>
            <person name="Alamgir A."/>
            <person name="Owens N."/>
            <person name="Weber N.D."/>
            <person name="Virtaneva K."/>
            <person name="Barbian K."/>
            <person name="Babar A."/>
            <person name="Rosenke K."/>
        </authorList>
    </citation>
    <scope>NUCLEOTIDE SEQUENCE</scope>
    <source>
        <strain evidence="3">92-2</strain>
    </source>
</reference>
<evidence type="ECO:0000256" key="1">
    <source>
        <dbReference type="SAM" id="MobiDB-lite"/>
    </source>
</evidence>
<dbReference type="SMART" id="SM00834">
    <property type="entry name" value="CxxC_CXXC_SSSS"/>
    <property type="match status" value="1"/>
</dbReference>